<dbReference type="SUPFAM" id="SSF50630">
    <property type="entry name" value="Acid proteases"/>
    <property type="match status" value="1"/>
</dbReference>
<dbReference type="EMBL" id="OIVN01001973">
    <property type="protein sequence ID" value="SPC99428.1"/>
    <property type="molecule type" value="Genomic_DNA"/>
</dbReference>
<dbReference type="CDD" id="cd01647">
    <property type="entry name" value="RT_LTR"/>
    <property type="match status" value="1"/>
</dbReference>
<keyword evidence="8" id="KW-0233">DNA recombination</keyword>
<dbReference type="Gene3D" id="2.40.70.10">
    <property type="entry name" value="Acid Proteases"/>
    <property type="match status" value="1"/>
</dbReference>
<feature type="compositionally biased region" description="Basic and acidic residues" evidence="9">
    <location>
        <begin position="88"/>
        <end position="102"/>
    </location>
</feature>
<keyword evidence="7" id="KW-0695">RNA-directed DNA polymerase</keyword>
<dbReference type="GO" id="GO:0003676">
    <property type="term" value="F:nucleic acid binding"/>
    <property type="evidence" value="ECO:0007669"/>
    <property type="project" value="InterPro"/>
</dbReference>
<reference evidence="11" key="1">
    <citation type="submission" date="2018-02" db="EMBL/GenBank/DDBJ databases">
        <authorList>
            <person name="Cohen D.B."/>
            <person name="Kent A.D."/>
        </authorList>
    </citation>
    <scope>NUCLEOTIDE SEQUENCE</scope>
</reference>
<evidence type="ECO:0000256" key="3">
    <source>
        <dbReference type="ARBA" id="ARBA00022695"/>
    </source>
</evidence>
<evidence type="ECO:0000256" key="4">
    <source>
        <dbReference type="ARBA" id="ARBA00022722"/>
    </source>
</evidence>
<keyword evidence="2" id="KW-0808">Transferase</keyword>
<feature type="domain" description="RNase H type-1" evidence="10">
    <location>
        <begin position="1189"/>
        <end position="1318"/>
    </location>
</feature>
<protein>
    <recommendedName>
        <fullName evidence="1">RNA-directed DNA polymerase</fullName>
        <ecNumber evidence="1">2.7.7.49</ecNumber>
    </recommendedName>
</protein>
<evidence type="ECO:0000256" key="6">
    <source>
        <dbReference type="ARBA" id="ARBA00022801"/>
    </source>
</evidence>
<name>A0A2N9GJ06_FAGSY</name>
<dbReference type="InterPro" id="IPR043502">
    <property type="entry name" value="DNA/RNA_pol_sf"/>
</dbReference>
<proteinExistence type="predicted"/>
<evidence type="ECO:0000259" key="10">
    <source>
        <dbReference type="PROSITE" id="PS50879"/>
    </source>
</evidence>
<feature type="region of interest" description="Disordered" evidence="9">
    <location>
        <begin position="303"/>
        <end position="346"/>
    </location>
</feature>
<dbReference type="GO" id="GO:0006310">
    <property type="term" value="P:DNA recombination"/>
    <property type="evidence" value="ECO:0007669"/>
    <property type="project" value="UniProtKB-KW"/>
</dbReference>
<feature type="compositionally biased region" description="Basic residues" evidence="9">
    <location>
        <begin position="1"/>
        <end position="11"/>
    </location>
</feature>
<dbReference type="InterPro" id="IPR005162">
    <property type="entry name" value="Retrotrans_gag_dom"/>
</dbReference>
<evidence type="ECO:0000256" key="5">
    <source>
        <dbReference type="ARBA" id="ARBA00022759"/>
    </source>
</evidence>
<dbReference type="SUPFAM" id="SSF53098">
    <property type="entry name" value="Ribonuclease H-like"/>
    <property type="match status" value="1"/>
</dbReference>
<dbReference type="Pfam" id="PF03732">
    <property type="entry name" value="Retrotrans_gag"/>
    <property type="match status" value="1"/>
</dbReference>
<dbReference type="Gene3D" id="3.10.10.10">
    <property type="entry name" value="HIV Type 1 Reverse Transcriptase, subunit A, domain 1"/>
    <property type="match status" value="1"/>
</dbReference>
<keyword evidence="3" id="KW-0548">Nucleotidyltransferase</keyword>
<dbReference type="InterPro" id="IPR021109">
    <property type="entry name" value="Peptidase_aspartic_dom_sf"/>
</dbReference>
<keyword evidence="6" id="KW-0378">Hydrolase</keyword>
<dbReference type="GO" id="GO:0004523">
    <property type="term" value="F:RNA-DNA hybrid ribonuclease activity"/>
    <property type="evidence" value="ECO:0007669"/>
    <property type="project" value="InterPro"/>
</dbReference>
<dbReference type="InterPro" id="IPR043128">
    <property type="entry name" value="Rev_trsase/Diguanyl_cyclase"/>
</dbReference>
<accession>A0A2N9GJ06</accession>
<feature type="compositionally biased region" description="Basic and acidic residues" evidence="9">
    <location>
        <begin position="308"/>
        <end position="318"/>
    </location>
</feature>
<dbReference type="InterPro" id="IPR000477">
    <property type="entry name" value="RT_dom"/>
</dbReference>
<evidence type="ECO:0000256" key="1">
    <source>
        <dbReference type="ARBA" id="ARBA00012493"/>
    </source>
</evidence>
<organism evidence="11">
    <name type="scientific">Fagus sylvatica</name>
    <name type="common">Beechnut</name>
    <dbReference type="NCBI Taxonomy" id="28930"/>
    <lineage>
        <taxon>Eukaryota</taxon>
        <taxon>Viridiplantae</taxon>
        <taxon>Streptophyta</taxon>
        <taxon>Embryophyta</taxon>
        <taxon>Tracheophyta</taxon>
        <taxon>Spermatophyta</taxon>
        <taxon>Magnoliopsida</taxon>
        <taxon>eudicotyledons</taxon>
        <taxon>Gunneridae</taxon>
        <taxon>Pentapetalae</taxon>
        <taxon>rosids</taxon>
        <taxon>fabids</taxon>
        <taxon>Fagales</taxon>
        <taxon>Fagaceae</taxon>
        <taxon>Fagus</taxon>
    </lineage>
</organism>
<dbReference type="InterPro" id="IPR041373">
    <property type="entry name" value="RT_RNaseH"/>
</dbReference>
<evidence type="ECO:0000256" key="7">
    <source>
        <dbReference type="ARBA" id="ARBA00022918"/>
    </source>
</evidence>
<keyword evidence="4" id="KW-0540">Nuclease</keyword>
<evidence type="ECO:0000256" key="8">
    <source>
        <dbReference type="ARBA" id="ARBA00023172"/>
    </source>
</evidence>
<dbReference type="InterPro" id="IPR002156">
    <property type="entry name" value="RNaseH_domain"/>
</dbReference>
<dbReference type="Gene3D" id="3.30.70.270">
    <property type="match status" value="3"/>
</dbReference>
<dbReference type="GO" id="GO:0003964">
    <property type="term" value="F:RNA-directed DNA polymerase activity"/>
    <property type="evidence" value="ECO:0007669"/>
    <property type="project" value="UniProtKB-KW"/>
</dbReference>
<dbReference type="InterPro" id="IPR012337">
    <property type="entry name" value="RNaseH-like_sf"/>
</dbReference>
<feature type="region of interest" description="Disordered" evidence="9">
    <location>
        <begin position="1"/>
        <end position="103"/>
    </location>
</feature>
<gene>
    <name evidence="11" type="ORF">FSB_LOCUS27310</name>
</gene>
<dbReference type="CDD" id="cd00303">
    <property type="entry name" value="retropepsin_like"/>
    <property type="match status" value="1"/>
</dbReference>
<feature type="compositionally biased region" description="Polar residues" evidence="9">
    <location>
        <begin position="730"/>
        <end position="741"/>
    </location>
</feature>
<feature type="compositionally biased region" description="Basic and acidic residues" evidence="9">
    <location>
        <begin position="12"/>
        <end position="22"/>
    </location>
</feature>
<dbReference type="PANTHER" id="PTHR48475">
    <property type="entry name" value="RIBONUCLEASE H"/>
    <property type="match status" value="1"/>
</dbReference>
<sequence>MPPKPRQRRKQKEVSVHMEHSQAESAVNAQNLPPPPPSDPNPEPPPTNLLLELIQSLQQNQTELAEAIKRLKEKDAGAKTPPQNEGGDQEKPHEDSGSHQKEATFVTMSDIADLLKQEREKNPKEPRLFVRKPPYPAELLKQPYPERYIAPTFSCFDGRKGSALVHISKFVDSMEAYAGNGDLCLREFSKSLDDRAYTWYTTLPPGSVKVWEDMVELFCGKYFQAEEKITLVNLHTTKQASGEDLLRYIHRFRDISLDCYANYEEGELVGVCIDNMLPEFRAHLENLDISRFGQLLQKARKTALSVKPHTEKPKEKKNPPQVLTVSTVNNKRKKSSERPFDEAPPPVPCTLEEMKAILDKWVADGIIKLPEAQKKATEEDKKNPKFCYFHRYVHHSTADCWTLRRKFHEKIQDGTLELPQVQQKVHTDPFLKHKDRGVVSVVIHGSTSDVGMDESATASTAMTPTAIKALQRNPRFRSLFNQLGLNPEARTAATEAIVAIAADSGAHCFTAETHASRAFLETNNAVTFTDEDMEVQYPDHRCPLYLSATINEVQVRRALVDNGSCINLIPLSTIQAAEIPQKKIQGAPMEIKGFGGVGEYTKGHIQLVLKVGPIMAFTRFHVVDSVVPYHILLGIPWLHKHQLIPSTYHQCVKGRLNGKPIRIAANSAPFDQSESHFVEATLYDEITPAGEASLAKPIGIPLPKWEEIRDAPGADLRDLLEQRKKRKVEASTSKSQPQLNEASMPESADAAEPVTADPKVSAEEELEVINLSSDPNVHRHVSISASLSIEERMHLVELLKEYQDVFAWQYDEMPGIDPKLVAHSLNVEPGARPVVQPMRTFHPEVEAQITQEVKKLLSAGFIKPIQHPRWLSNIVSVKKKNGQIQCCVDFRNLNKACPKDEFPLPNMDLLIDSAAGHAMFSFMDGFSGYNQIFMSPKDAEKTAFRTPIGNFYYTTYVDDIVVKSKTRGDHFGVLKKVFERCRLYKLKMNPLKCAFGVSAGKFLGFLMHQRGIDVDPARASAIATMKPPTTHKELKSFLGKLSYIRRFIPGLAVVTSTFSPLLKKGTLFHWSTECQEAFEKKADTRGLSDPCLALIYASQRLRHYFLAHKVQLMTKSHPIRSLLHRSVLSGRLAQWLLQLSQYEIIAETPTAIKSQAIADLLAQFPGEDNSFITDEVPGEINEVFLAGLADSVWTLKFDGSSTATSAGAGIVLYKDDGEAVTKSFKFDFPCSNNAAEYEAYLAGLAIAYEMGIKHLRVIGDSNLVVCQARGEFSLKEPSLAPYRALAQKFEARFSTFEIEHAQRNENRYADALATLGSQIAFEGEEMDVTIRKKMKPITESLGKEFEELFQDQEDWRAPIKAKLMSPTVTADLREIKDYTLISGDLYRRLLGGVLARCISIEEAKERLPEIHEKTCGDGGAISLYRRLQWLGYFWPNMSAEAAEIQSQCLTCQFHYSNEEVCATFVSTDWRTPFLEYLLEGILPSNPKDVYRLKRLALRYFVEGGTLFRKGFHGEPLRCLSPSESQMVMKETHAGECGEHQGKKRLYQCLLTLGYYWPTMKKDAGRFCENMPYLPSPSQLDSTLTQLMSSGHTEVHPRQQQVLRPSHLSYGTDTISPTELVVPSPRVMQGSELETDANMCAEARMADLEGLDEARDLAKAKSQRNYQKMANVYGKALRVRIFAEGQMVLKAAEFVRRNLPSPSKFSPNWDGPYIIREAHGSGYYRLSKSDGTTLADPINGKWLKHYYS</sequence>
<evidence type="ECO:0000313" key="11">
    <source>
        <dbReference type="EMBL" id="SPC99428.1"/>
    </source>
</evidence>
<dbReference type="EC" id="2.7.7.49" evidence="1"/>
<dbReference type="SUPFAM" id="SSF56672">
    <property type="entry name" value="DNA/RNA polymerases"/>
    <property type="match status" value="1"/>
</dbReference>
<feature type="compositionally biased region" description="Basic and acidic residues" evidence="9">
    <location>
        <begin position="66"/>
        <end position="77"/>
    </location>
</feature>
<dbReference type="Pfam" id="PF00078">
    <property type="entry name" value="RVT_1"/>
    <property type="match status" value="1"/>
</dbReference>
<dbReference type="Pfam" id="PF17917">
    <property type="entry name" value="RT_RNaseH"/>
    <property type="match status" value="1"/>
</dbReference>
<dbReference type="InterPro" id="IPR036397">
    <property type="entry name" value="RNaseH_sf"/>
</dbReference>
<dbReference type="Gene3D" id="1.10.340.70">
    <property type="match status" value="2"/>
</dbReference>
<dbReference type="CDD" id="cd09279">
    <property type="entry name" value="RNase_HI_like"/>
    <property type="match status" value="1"/>
</dbReference>
<feature type="region of interest" description="Disordered" evidence="9">
    <location>
        <begin position="723"/>
        <end position="762"/>
    </location>
</feature>
<dbReference type="PANTHER" id="PTHR48475:SF1">
    <property type="entry name" value="RNASE H TYPE-1 DOMAIN-CONTAINING PROTEIN"/>
    <property type="match status" value="1"/>
</dbReference>
<dbReference type="Gene3D" id="3.30.420.10">
    <property type="entry name" value="Ribonuclease H-like superfamily/Ribonuclease H"/>
    <property type="match status" value="1"/>
</dbReference>
<dbReference type="Pfam" id="PF13456">
    <property type="entry name" value="RVT_3"/>
    <property type="match status" value="1"/>
</dbReference>
<feature type="compositionally biased region" description="Pro residues" evidence="9">
    <location>
        <begin position="32"/>
        <end position="47"/>
    </location>
</feature>
<evidence type="ECO:0000256" key="2">
    <source>
        <dbReference type="ARBA" id="ARBA00022679"/>
    </source>
</evidence>
<dbReference type="PROSITE" id="PS50879">
    <property type="entry name" value="RNASE_H_1"/>
    <property type="match status" value="1"/>
</dbReference>
<keyword evidence="5" id="KW-0255">Endonuclease</keyword>
<evidence type="ECO:0000256" key="9">
    <source>
        <dbReference type="SAM" id="MobiDB-lite"/>
    </source>
</evidence>